<feature type="transmembrane region" description="Helical" evidence="1">
    <location>
        <begin position="192"/>
        <end position="214"/>
    </location>
</feature>
<sequence>MLSAKYHILFWTISIFSIPVAILRHRFHAYLPSVLTDSCLENAVYSLTAYAIWKKKKGMWWLYIVTMGILCVGSEEIVTKLAFKGKMSGIDDFDEDGIRMLVAHGLVGFIVLGTVEPIMRDRRDIEIYGMGMHAEYPMLRGRRQSPTWVSIMGLLALTIMIGLIELALYVALDQWVDLPEFWFPEDLTLEQTFVHVWLLTPLLDIVETASYIVYRVAWPKGFQQRAAAIHNQP</sequence>
<reference evidence="2" key="1">
    <citation type="journal article" date="2021" name="Nat. Commun.">
        <title>Genetic determinants of endophytism in the Arabidopsis root mycobiome.</title>
        <authorList>
            <person name="Mesny F."/>
            <person name="Miyauchi S."/>
            <person name="Thiergart T."/>
            <person name="Pickel B."/>
            <person name="Atanasova L."/>
            <person name="Karlsson M."/>
            <person name="Huettel B."/>
            <person name="Barry K.W."/>
            <person name="Haridas S."/>
            <person name="Chen C."/>
            <person name="Bauer D."/>
            <person name="Andreopoulos W."/>
            <person name="Pangilinan J."/>
            <person name="LaButti K."/>
            <person name="Riley R."/>
            <person name="Lipzen A."/>
            <person name="Clum A."/>
            <person name="Drula E."/>
            <person name="Henrissat B."/>
            <person name="Kohler A."/>
            <person name="Grigoriev I.V."/>
            <person name="Martin F.M."/>
            <person name="Hacquard S."/>
        </authorList>
    </citation>
    <scope>NUCLEOTIDE SEQUENCE</scope>
    <source>
        <strain evidence="2">MPI-CAGE-AT-0147</strain>
    </source>
</reference>
<protein>
    <submittedName>
        <fullName evidence="2">Uncharacterized protein</fullName>
    </submittedName>
</protein>
<dbReference type="OrthoDB" id="5057786at2759"/>
<keyword evidence="3" id="KW-1185">Reference proteome</keyword>
<feature type="transmembrane region" description="Helical" evidence="1">
    <location>
        <begin position="6"/>
        <end position="23"/>
    </location>
</feature>
<feature type="transmembrane region" description="Helical" evidence="1">
    <location>
        <begin position="60"/>
        <end position="78"/>
    </location>
</feature>
<feature type="transmembrane region" description="Helical" evidence="1">
    <location>
        <begin position="148"/>
        <end position="172"/>
    </location>
</feature>
<dbReference type="Proteomes" id="UP000738349">
    <property type="component" value="Unassembled WGS sequence"/>
</dbReference>
<gene>
    <name evidence="2" type="ORF">EDB81DRAFT_777530</name>
</gene>
<proteinExistence type="predicted"/>
<comment type="caution">
    <text evidence="2">The sequence shown here is derived from an EMBL/GenBank/DDBJ whole genome shotgun (WGS) entry which is preliminary data.</text>
</comment>
<organism evidence="2 3">
    <name type="scientific">Dactylonectria macrodidyma</name>
    <dbReference type="NCBI Taxonomy" id="307937"/>
    <lineage>
        <taxon>Eukaryota</taxon>
        <taxon>Fungi</taxon>
        <taxon>Dikarya</taxon>
        <taxon>Ascomycota</taxon>
        <taxon>Pezizomycotina</taxon>
        <taxon>Sordariomycetes</taxon>
        <taxon>Hypocreomycetidae</taxon>
        <taxon>Hypocreales</taxon>
        <taxon>Nectriaceae</taxon>
        <taxon>Dactylonectria</taxon>
    </lineage>
</organism>
<keyword evidence="1" id="KW-0472">Membrane</keyword>
<evidence type="ECO:0000313" key="3">
    <source>
        <dbReference type="Proteomes" id="UP000738349"/>
    </source>
</evidence>
<name>A0A9P9FR43_9HYPO</name>
<keyword evidence="1" id="KW-1133">Transmembrane helix</keyword>
<evidence type="ECO:0000313" key="2">
    <source>
        <dbReference type="EMBL" id="KAH7171056.1"/>
    </source>
</evidence>
<feature type="transmembrane region" description="Helical" evidence="1">
    <location>
        <begin position="98"/>
        <end position="115"/>
    </location>
</feature>
<keyword evidence="1" id="KW-0812">Transmembrane</keyword>
<evidence type="ECO:0000256" key="1">
    <source>
        <dbReference type="SAM" id="Phobius"/>
    </source>
</evidence>
<accession>A0A9P9FR43</accession>
<dbReference type="EMBL" id="JAGMUV010000002">
    <property type="protein sequence ID" value="KAH7171056.1"/>
    <property type="molecule type" value="Genomic_DNA"/>
</dbReference>
<dbReference type="AlphaFoldDB" id="A0A9P9FR43"/>